<evidence type="ECO:0000313" key="2">
    <source>
        <dbReference type="Proteomes" id="UP000483004"/>
    </source>
</evidence>
<evidence type="ECO:0000313" key="1">
    <source>
        <dbReference type="EMBL" id="KAB2380245.1"/>
    </source>
</evidence>
<organism evidence="1 2">
    <name type="scientific">Actinomadura montaniterrae</name>
    <dbReference type="NCBI Taxonomy" id="1803903"/>
    <lineage>
        <taxon>Bacteria</taxon>
        <taxon>Bacillati</taxon>
        <taxon>Actinomycetota</taxon>
        <taxon>Actinomycetes</taxon>
        <taxon>Streptosporangiales</taxon>
        <taxon>Thermomonosporaceae</taxon>
        <taxon>Actinomadura</taxon>
    </lineage>
</organism>
<protein>
    <submittedName>
        <fullName evidence="1">Uncharacterized protein</fullName>
    </submittedName>
</protein>
<accession>A0A6L3VSW2</accession>
<dbReference type="AlphaFoldDB" id="A0A6L3VSW2"/>
<sequence>MPNTHGSASASVGRTVPFLWSKPSFTELDRLASSANEILRASAAYSSAQRRAPGRVVAHFDNNLTEDDFPGTNG</sequence>
<comment type="caution">
    <text evidence="1">The sequence shown here is derived from an EMBL/GenBank/DDBJ whole genome shotgun (WGS) entry which is preliminary data.</text>
</comment>
<dbReference type="RefSeq" id="WP_151541255.1">
    <property type="nucleotide sequence ID" value="NZ_WBMR01000046.1"/>
</dbReference>
<keyword evidence="2" id="KW-1185">Reference proteome</keyword>
<reference evidence="1 2" key="1">
    <citation type="submission" date="2019-09" db="EMBL/GenBank/DDBJ databases">
        <title>Actinomadura physcomitrii sp. nov., a novel actinomycete isolated from moss [Physcomitrium sphaericum (Ludw) Fuernr].</title>
        <authorList>
            <person name="Liu C."/>
            <person name="Zhuang X."/>
        </authorList>
    </citation>
    <scope>NUCLEOTIDE SEQUENCE [LARGE SCALE GENOMIC DNA]</scope>
    <source>
        <strain evidence="1 2">CYP1-1B</strain>
    </source>
</reference>
<dbReference type="Proteomes" id="UP000483004">
    <property type="component" value="Unassembled WGS sequence"/>
</dbReference>
<gene>
    <name evidence="1" type="ORF">F9B16_18065</name>
</gene>
<dbReference type="EMBL" id="WBMR01000046">
    <property type="protein sequence ID" value="KAB2380245.1"/>
    <property type="molecule type" value="Genomic_DNA"/>
</dbReference>
<name>A0A6L3VSW2_9ACTN</name>
<proteinExistence type="predicted"/>